<dbReference type="GO" id="GO:0005524">
    <property type="term" value="F:ATP binding"/>
    <property type="evidence" value="ECO:0007669"/>
    <property type="project" value="InterPro"/>
</dbReference>
<dbReference type="EMBL" id="CP048287">
    <property type="protein sequence ID" value="QHW35610.1"/>
    <property type="molecule type" value="Genomic_DNA"/>
</dbReference>
<evidence type="ECO:0000313" key="7">
    <source>
        <dbReference type="Proteomes" id="UP000479114"/>
    </source>
</evidence>
<keyword evidence="4" id="KW-0804">Transcription</keyword>
<accession>A0A6C0PAK1</accession>
<dbReference type="InterPro" id="IPR009057">
    <property type="entry name" value="Homeodomain-like_sf"/>
</dbReference>
<geneLocation type="plasmid" evidence="6 7">
    <name>unnamed1</name>
</geneLocation>
<name>A0A6C0PAK1_9BACL</name>
<gene>
    <name evidence="6" type="ORF">GZH47_31360</name>
</gene>
<evidence type="ECO:0000313" key="6">
    <source>
        <dbReference type="EMBL" id="QHW35610.1"/>
    </source>
</evidence>
<dbReference type="GO" id="GO:0043565">
    <property type="term" value="F:sequence-specific DNA binding"/>
    <property type="evidence" value="ECO:0007669"/>
    <property type="project" value="InterPro"/>
</dbReference>
<sequence>MRLLSFVKRVNLRVLLTTTSRLPDNYNTAGGFCCSKLAFAGYDWPGNILELRNVVERCVIRNRGRLEAAQGQRKTAGNKSAAAKLGVSRGTLYNKMKELWLE</sequence>
<keyword evidence="1" id="KW-0547">Nucleotide-binding</keyword>
<dbReference type="Proteomes" id="UP000479114">
    <property type="component" value="Plasmid unnamed1"/>
</dbReference>
<evidence type="ECO:0000256" key="3">
    <source>
        <dbReference type="ARBA" id="ARBA00023015"/>
    </source>
</evidence>
<dbReference type="AlphaFoldDB" id="A0A6C0PAK1"/>
<evidence type="ECO:0000256" key="2">
    <source>
        <dbReference type="ARBA" id="ARBA00022840"/>
    </source>
</evidence>
<dbReference type="InterPro" id="IPR058031">
    <property type="entry name" value="AAA_lid_NorR"/>
</dbReference>
<feature type="domain" description="Sigma-54 factor interaction" evidence="5">
    <location>
        <begin position="42"/>
        <end position="60"/>
    </location>
</feature>
<keyword evidence="6" id="KW-0614">Plasmid</keyword>
<evidence type="ECO:0000256" key="4">
    <source>
        <dbReference type="ARBA" id="ARBA00023163"/>
    </source>
</evidence>
<proteinExistence type="predicted"/>
<dbReference type="PROSITE" id="PS50045">
    <property type="entry name" value="SIGMA54_INTERACT_4"/>
    <property type="match status" value="1"/>
</dbReference>
<dbReference type="GO" id="GO:0006355">
    <property type="term" value="P:regulation of DNA-templated transcription"/>
    <property type="evidence" value="ECO:0007669"/>
    <property type="project" value="InterPro"/>
</dbReference>
<organism evidence="6 7">
    <name type="scientific">Paenibacillus rhizovicinus</name>
    <dbReference type="NCBI Taxonomy" id="2704463"/>
    <lineage>
        <taxon>Bacteria</taxon>
        <taxon>Bacillati</taxon>
        <taxon>Bacillota</taxon>
        <taxon>Bacilli</taxon>
        <taxon>Bacillales</taxon>
        <taxon>Paenibacillaceae</taxon>
        <taxon>Paenibacillus</taxon>
    </lineage>
</organism>
<protein>
    <recommendedName>
        <fullName evidence="5">Sigma-54 factor interaction domain-containing protein</fullName>
    </recommendedName>
</protein>
<reference evidence="6 7" key="1">
    <citation type="submission" date="2020-02" db="EMBL/GenBank/DDBJ databases">
        <title>Paenibacillus sp. nov., isolated from rhizosphere soil of tomato.</title>
        <authorList>
            <person name="Weon H.-Y."/>
            <person name="Lee S.A."/>
        </authorList>
    </citation>
    <scope>NUCLEOTIDE SEQUENCE [LARGE SCALE GENOMIC DNA]</scope>
    <source>
        <strain evidence="6 7">14171R-81</strain>
        <plasmid evidence="6 7">unnamed1</plasmid>
    </source>
</reference>
<dbReference type="Gene3D" id="1.10.8.60">
    <property type="match status" value="1"/>
</dbReference>
<evidence type="ECO:0000256" key="1">
    <source>
        <dbReference type="ARBA" id="ARBA00022741"/>
    </source>
</evidence>
<keyword evidence="3" id="KW-0805">Transcription regulation</keyword>
<keyword evidence="7" id="KW-1185">Reference proteome</keyword>
<dbReference type="Pfam" id="PF02954">
    <property type="entry name" value="HTH_8"/>
    <property type="match status" value="1"/>
</dbReference>
<dbReference type="SUPFAM" id="SSF46689">
    <property type="entry name" value="Homeodomain-like"/>
    <property type="match status" value="1"/>
</dbReference>
<evidence type="ECO:0000259" key="5">
    <source>
        <dbReference type="PROSITE" id="PS50045"/>
    </source>
</evidence>
<dbReference type="InterPro" id="IPR002078">
    <property type="entry name" value="Sigma_54_int"/>
</dbReference>
<dbReference type="KEGG" id="prz:GZH47_31360"/>
<dbReference type="InterPro" id="IPR002197">
    <property type="entry name" value="HTH_Fis"/>
</dbReference>
<keyword evidence="2" id="KW-0067">ATP-binding</keyword>
<dbReference type="Pfam" id="PF25601">
    <property type="entry name" value="AAA_lid_14"/>
    <property type="match status" value="1"/>
</dbReference>